<accession>F0F7U8</accession>
<name>F0F7U8_9BACT</name>
<evidence type="ECO:0000313" key="2">
    <source>
        <dbReference type="Proteomes" id="UP000005697"/>
    </source>
</evidence>
<gene>
    <name evidence="1" type="ORF">HMPREF9141_1665</name>
</gene>
<sequence length="349" mass="41152">MKKSLFKKTYKTIKSKIMRAILKEIRFCEHEDYTPHRIAMMFSEETNDEELYVFGTTIEVQYCTKEKFIGGISDSLFKKKKAFAKKQIGKMFEINLYKFTVRELTNDKYVAFEVSIFDPYDCGASETLKDYHIASYMTIEDVKMKLKFGITMAGIEGHAEGVLPDNSTEIITTELFFPKPSPEKRHFDIPYSKYSNLTTSYIISEVAVNDIRKGRNLAYQIKEQDIPYYEFDKYIRQIEGYRSSVRNAKAINESLRKKIFFWKPKVVVEELKLKQNVVSLFKDCIILGKCYPAECDKADHEYAKECEKILRKQFLGEDMDEKEFKDKWFDFIQALKKKYKGRETIRPID</sequence>
<comment type="caution">
    <text evidence="1">The sequence shown here is derived from an EMBL/GenBank/DDBJ whole genome shotgun (WGS) entry which is preliminary data.</text>
</comment>
<dbReference type="EMBL" id="AEWX01000024">
    <property type="protein sequence ID" value="EGC19791.1"/>
    <property type="molecule type" value="Genomic_DNA"/>
</dbReference>
<dbReference type="Proteomes" id="UP000005697">
    <property type="component" value="Unassembled WGS sequence"/>
</dbReference>
<protein>
    <submittedName>
        <fullName evidence="1">Uncharacterized protein</fullName>
    </submittedName>
</protein>
<proteinExistence type="predicted"/>
<reference evidence="1 2" key="1">
    <citation type="submission" date="2011-01" db="EMBL/GenBank/DDBJ databases">
        <authorList>
            <person name="Muzny D."/>
            <person name="Qin X."/>
            <person name="Deng J."/>
            <person name="Jiang H."/>
            <person name="Liu Y."/>
            <person name="Qu J."/>
            <person name="Song X.-Z."/>
            <person name="Zhang L."/>
            <person name="Thornton R."/>
            <person name="Coyle M."/>
            <person name="Francisco L."/>
            <person name="Jackson L."/>
            <person name="Javaid M."/>
            <person name="Korchina V."/>
            <person name="Kovar C."/>
            <person name="Mata R."/>
            <person name="Mathew T."/>
            <person name="Ngo R."/>
            <person name="Nguyen L."/>
            <person name="Nguyen N."/>
            <person name="Okwuonu G."/>
            <person name="Ongeri F."/>
            <person name="Pham C."/>
            <person name="Simmons D."/>
            <person name="Wilczek-Boney K."/>
            <person name="Hale W."/>
            <person name="Jakkamsetti A."/>
            <person name="Pham P."/>
            <person name="Ruth R."/>
            <person name="San Lucas F."/>
            <person name="Warren J."/>
            <person name="Zhang J."/>
            <person name="Zhao Z."/>
            <person name="Zhou C."/>
            <person name="Zhu D."/>
            <person name="Lee S."/>
            <person name="Bess C."/>
            <person name="Blankenburg K."/>
            <person name="Forbes L."/>
            <person name="Fu Q."/>
            <person name="Gubbala S."/>
            <person name="Hirani K."/>
            <person name="Jayaseelan J.C."/>
            <person name="Lara F."/>
            <person name="Munidasa M."/>
            <person name="Palculict T."/>
            <person name="Patil S."/>
            <person name="Pu L.-L."/>
            <person name="Saada N."/>
            <person name="Tang L."/>
            <person name="Weissenberger G."/>
            <person name="Zhu Y."/>
            <person name="Hemphill L."/>
            <person name="Shang Y."/>
            <person name="Youmans B."/>
            <person name="Ayvaz T."/>
            <person name="Ross M."/>
            <person name="Santibanez J."/>
            <person name="Aqrawi P."/>
            <person name="Gross S."/>
            <person name="Joshi V."/>
            <person name="Fowler G."/>
            <person name="Nazareth L."/>
            <person name="Reid J."/>
            <person name="Worley K."/>
            <person name="Petrosino J."/>
            <person name="Highlander S."/>
            <person name="Gibbs R."/>
        </authorList>
    </citation>
    <scope>NUCLEOTIDE SEQUENCE [LARGE SCALE GENOMIC DNA]</scope>
    <source>
        <strain evidence="1 2">DSM 16608</strain>
    </source>
</reference>
<evidence type="ECO:0000313" key="1">
    <source>
        <dbReference type="EMBL" id="EGC19791.1"/>
    </source>
</evidence>
<organism evidence="1 2">
    <name type="scientific">Prevotella multiformis DSM 16608</name>
    <dbReference type="NCBI Taxonomy" id="888743"/>
    <lineage>
        <taxon>Bacteria</taxon>
        <taxon>Pseudomonadati</taxon>
        <taxon>Bacteroidota</taxon>
        <taxon>Bacteroidia</taxon>
        <taxon>Bacteroidales</taxon>
        <taxon>Prevotellaceae</taxon>
        <taxon>Prevotella</taxon>
    </lineage>
</organism>
<keyword evidence="2" id="KW-1185">Reference proteome</keyword>
<dbReference type="HOGENOM" id="CLU_794220_0_0_10"/>
<dbReference type="AlphaFoldDB" id="F0F7U8"/>